<keyword evidence="2" id="KW-1185">Reference proteome</keyword>
<comment type="caution">
    <text evidence="1">The sequence shown here is derived from an EMBL/GenBank/DDBJ whole genome shotgun (WGS) entry which is preliminary data.</text>
</comment>
<name>A0AAV4AYY3_9GAST</name>
<evidence type="ECO:0000313" key="2">
    <source>
        <dbReference type="Proteomes" id="UP000735302"/>
    </source>
</evidence>
<proteinExistence type="predicted"/>
<organism evidence="1 2">
    <name type="scientific">Plakobranchus ocellatus</name>
    <dbReference type="NCBI Taxonomy" id="259542"/>
    <lineage>
        <taxon>Eukaryota</taxon>
        <taxon>Metazoa</taxon>
        <taxon>Spiralia</taxon>
        <taxon>Lophotrochozoa</taxon>
        <taxon>Mollusca</taxon>
        <taxon>Gastropoda</taxon>
        <taxon>Heterobranchia</taxon>
        <taxon>Euthyneura</taxon>
        <taxon>Panpulmonata</taxon>
        <taxon>Sacoglossa</taxon>
        <taxon>Placobranchoidea</taxon>
        <taxon>Plakobranchidae</taxon>
        <taxon>Plakobranchus</taxon>
    </lineage>
</organism>
<accession>A0AAV4AYY3</accession>
<dbReference type="EMBL" id="BLXT01004656">
    <property type="protein sequence ID" value="GFO16331.1"/>
    <property type="molecule type" value="Genomic_DNA"/>
</dbReference>
<sequence length="391" mass="44459">MYSSPPAWGPGKNWLHRGCRGDISFSTWLLSSIPTSFPALSSRLLLFLLSSTSFSSHVESGKESTHRTVRVSNPSKALPHPSPVQVGLWQCHIWLCKKHVLRALDPIHHQGLRIALGAFRTTPIESLYAEAGEPSLEHRRMKLASNYVLKLKSLPRNPCHEVVFEALLSDFSAVTKSESNLVANTFEHFKNANISLNIIDNLHAQCPPPWEEHNITVDISLTKQNKKNTSIQGNENVDKLARVALNRTSTSGKLICYSDLKPKINTYIKSVWQRDWDAEGANKLHEVLPNLGEDLHRRGEGAGRKLETAMCRLRVGHTWLTQSYLLKNEDQPFCYACDSLYTVRHILIECLDFQDTRRKYFSVTDQYRLFRQVNPSRIVDYLKDLGVYGNI</sequence>
<dbReference type="Proteomes" id="UP000735302">
    <property type="component" value="Unassembled WGS sequence"/>
</dbReference>
<gene>
    <name evidence="1" type="ORF">PoB_004283600</name>
</gene>
<dbReference type="AlphaFoldDB" id="A0AAV4AYY3"/>
<protein>
    <submittedName>
        <fullName evidence="1">Ribonuclease hi</fullName>
    </submittedName>
</protein>
<evidence type="ECO:0000313" key="1">
    <source>
        <dbReference type="EMBL" id="GFO16331.1"/>
    </source>
</evidence>
<reference evidence="1 2" key="1">
    <citation type="journal article" date="2021" name="Elife">
        <title>Chloroplast acquisition without the gene transfer in kleptoplastic sea slugs, Plakobranchus ocellatus.</title>
        <authorList>
            <person name="Maeda T."/>
            <person name="Takahashi S."/>
            <person name="Yoshida T."/>
            <person name="Shimamura S."/>
            <person name="Takaki Y."/>
            <person name="Nagai Y."/>
            <person name="Toyoda A."/>
            <person name="Suzuki Y."/>
            <person name="Arimoto A."/>
            <person name="Ishii H."/>
            <person name="Satoh N."/>
            <person name="Nishiyama T."/>
            <person name="Hasebe M."/>
            <person name="Maruyama T."/>
            <person name="Minagawa J."/>
            <person name="Obokata J."/>
            <person name="Shigenobu S."/>
        </authorList>
    </citation>
    <scope>NUCLEOTIDE SEQUENCE [LARGE SCALE GENOMIC DNA]</scope>
</reference>